<dbReference type="AlphaFoldDB" id="A0A8I0AIK6"/>
<accession>A0A8I0AIK6</accession>
<proteinExistence type="predicted"/>
<evidence type="ECO:0000259" key="1">
    <source>
        <dbReference type="PROSITE" id="PS51831"/>
    </source>
</evidence>
<comment type="caution">
    <text evidence="2">The sequence shown here is derived from an EMBL/GenBank/DDBJ whole genome shotgun (WGS) entry which is preliminary data.</text>
</comment>
<dbReference type="EMBL" id="JACOOT010000017">
    <property type="protein sequence ID" value="MBC5650988.1"/>
    <property type="molecule type" value="Genomic_DNA"/>
</dbReference>
<dbReference type="Gene3D" id="1.10.3210.10">
    <property type="entry name" value="Hypothetical protein af1432"/>
    <property type="match status" value="1"/>
</dbReference>
<dbReference type="InterPro" id="IPR006674">
    <property type="entry name" value="HD_domain"/>
</dbReference>
<reference evidence="2 3" key="1">
    <citation type="submission" date="2020-08" db="EMBL/GenBank/DDBJ databases">
        <title>Genome public.</title>
        <authorList>
            <person name="Liu C."/>
            <person name="Sun Q."/>
        </authorList>
    </citation>
    <scope>NUCLEOTIDE SEQUENCE [LARGE SCALE GENOMIC DNA]</scope>
    <source>
        <strain evidence="2 3">BX17</strain>
    </source>
</reference>
<evidence type="ECO:0000313" key="2">
    <source>
        <dbReference type="EMBL" id="MBC5650988.1"/>
    </source>
</evidence>
<protein>
    <submittedName>
        <fullName evidence="2">HD domain-containing protein</fullName>
    </submittedName>
</protein>
<keyword evidence="3" id="KW-1185">Reference proteome</keyword>
<dbReference type="PROSITE" id="PS51831">
    <property type="entry name" value="HD"/>
    <property type="match status" value="1"/>
</dbReference>
<name>A0A8I0AIK6_9FIRM</name>
<feature type="domain" description="HD" evidence="1">
    <location>
        <begin position="31"/>
        <end position="152"/>
    </location>
</feature>
<sequence>MTVKLDFKQARDAFEAYLDEYDREDEKIKLKIVHTYGVVKSAREIGKRMHLNEEDQQLAELIALLHDIGRFEQLRLYNSFSPDTMDHAAFGAQLLFEGENPMIRRFLPDPEFDEIIHTAIARHSDFKLEGITDERILFHAKMIRDADKLDNCRVKLQESVEAMIGVPQEKAGEGLISPKVWESCLKKEAVLSPDRVTSVDYWVSYVAQYYDLNFKETWQIMKEEDYISRIIWRLDYKEKDTLEKMKILDQQMNDYMENILC</sequence>
<dbReference type="Pfam" id="PF01966">
    <property type="entry name" value="HD"/>
    <property type="match status" value="1"/>
</dbReference>
<dbReference type="SUPFAM" id="SSF109604">
    <property type="entry name" value="HD-domain/PDEase-like"/>
    <property type="match status" value="1"/>
</dbReference>
<dbReference type="InterPro" id="IPR003607">
    <property type="entry name" value="HD/PDEase_dom"/>
</dbReference>
<evidence type="ECO:0000313" key="3">
    <source>
        <dbReference type="Proteomes" id="UP000652847"/>
    </source>
</evidence>
<dbReference type="CDD" id="cd00077">
    <property type="entry name" value="HDc"/>
    <property type="match status" value="1"/>
</dbReference>
<dbReference type="Proteomes" id="UP000652847">
    <property type="component" value="Unassembled WGS sequence"/>
</dbReference>
<organism evidence="2 3">
    <name type="scientific">Blautia segnis</name>
    <dbReference type="NCBI Taxonomy" id="2763030"/>
    <lineage>
        <taxon>Bacteria</taxon>
        <taxon>Bacillati</taxon>
        <taxon>Bacillota</taxon>
        <taxon>Clostridia</taxon>
        <taxon>Lachnospirales</taxon>
        <taxon>Lachnospiraceae</taxon>
        <taxon>Blautia</taxon>
    </lineage>
</organism>
<dbReference type="SMART" id="SM00471">
    <property type="entry name" value="HDc"/>
    <property type="match status" value="1"/>
</dbReference>
<gene>
    <name evidence="2" type="ORF">H8S54_07700</name>
</gene>